<evidence type="ECO:0000256" key="2">
    <source>
        <dbReference type="ARBA" id="ARBA00010617"/>
    </source>
</evidence>
<evidence type="ECO:0000256" key="3">
    <source>
        <dbReference type="ARBA" id="ARBA00022617"/>
    </source>
</evidence>
<dbReference type="Proteomes" id="UP001235939">
    <property type="component" value="Chromosome 21"/>
</dbReference>
<keyword evidence="9" id="KW-1185">Reference proteome</keyword>
<dbReference type="InterPro" id="IPR036396">
    <property type="entry name" value="Cyt_P450_sf"/>
</dbReference>
<keyword evidence="5" id="KW-0560">Oxidoreductase</keyword>
<evidence type="ECO:0000256" key="6">
    <source>
        <dbReference type="ARBA" id="ARBA00023004"/>
    </source>
</evidence>
<evidence type="ECO:0000313" key="8">
    <source>
        <dbReference type="EMBL" id="UYV81946.1"/>
    </source>
</evidence>
<dbReference type="InterPro" id="IPR002402">
    <property type="entry name" value="Cyt_P450_E_grp-II"/>
</dbReference>
<proteinExistence type="inferred from homology"/>
<dbReference type="PANTHER" id="PTHR24302:SF15">
    <property type="entry name" value="FATTY-ACID PEROXYGENASE"/>
    <property type="match status" value="1"/>
</dbReference>
<evidence type="ECO:0000256" key="4">
    <source>
        <dbReference type="ARBA" id="ARBA00022723"/>
    </source>
</evidence>
<keyword evidence="4" id="KW-0479">Metal-binding</keyword>
<keyword evidence="3" id="KW-0349">Heme</keyword>
<organism evidence="8 9">
    <name type="scientific">Cordylochernes scorpioides</name>
    <dbReference type="NCBI Taxonomy" id="51811"/>
    <lineage>
        <taxon>Eukaryota</taxon>
        <taxon>Metazoa</taxon>
        <taxon>Ecdysozoa</taxon>
        <taxon>Arthropoda</taxon>
        <taxon>Chelicerata</taxon>
        <taxon>Arachnida</taxon>
        <taxon>Pseudoscorpiones</taxon>
        <taxon>Cheliferoidea</taxon>
        <taxon>Chernetidae</taxon>
        <taxon>Cordylochernes</taxon>
    </lineage>
</organism>
<evidence type="ECO:0000313" key="9">
    <source>
        <dbReference type="Proteomes" id="UP001235939"/>
    </source>
</evidence>
<keyword evidence="6" id="KW-0408">Iron</keyword>
<dbReference type="PRINTS" id="PR00464">
    <property type="entry name" value="EP450II"/>
</dbReference>
<name>A0ABY6LNN3_9ARAC</name>
<protein>
    <submittedName>
        <fullName evidence="8">CYP3A4</fullName>
    </submittedName>
</protein>
<comment type="cofactor">
    <cofactor evidence="1">
        <name>heme</name>
        <dbReference type="ChEBI" id="CHEBI:30413"/>
    </cofactor>
</comment>
<dbReference type="PANTHER" id="PTHR24302">
    <property type="entry name" value="CYTOCHROME P450 FAMILY 3"/>
    <property type="match status" value="1"/>
</dbReference>
<reference evidence="8 9" key="1">
    <citation type="submission" date="2022-01" db="EMBL/GenBank/DDBJ databases">
        <title>A chromosomal length assembly of Cordylochernes scorpioides.</title>
        <authorList>
            <person name="Zeh D."/>
            <person name="Zeh J."/>
        </authorList>
    </citation>
    <scope>NUCLEOTIDE SEQUENCE [LARGE SCALE GENOMIC DNA]</scope>
    <source>
        <strain evidence="8">IN4F17</strain>
        <tissue evidence="8">Whole Body</tissue>
    </source>
</reference>
<dbReference type="InterPro" id="IPR001128">
    <property type="entry name" value="Cyt_P450"/>
</dbReference>
<evidence type="ECO:0000256" key="7">
    <source>
        <dbReference type="ARBA" id="ARBA00023033"/>
    </source>
</evidence>
<evidence type="ECO:0000256" key="1">
    <source>
        <dbReference type="ARBA" id="ARBA00001971"/>
    </source>
</evidence>
<keyword evidence="7" id="KW-0503">Monooxygenase</keyword>
<dbReference type="SUPFAM" id="SSF48264">
    <property type="entry name" value="Cytochrome P450"/>
    <property type="match status" value="1"/>
</dbReference>
<dbReference type="InterPro" id="IPR050705">
    <property type="entry name" value="Cytochrome_P450_3A"/>
</dbReference>
<sequence length="233" mass="26973">MCRLLQRKRWVWSNIPMLTPIPIFGSIKSLRAMNMSLIKLERMYYNKYGRVYGQLQGRWLGLTLGDPELIKLVTVKESHIFLNRRTFPGTDEVSANTLFAARDDKWRKIRSAVTPAFTSGKMKKMVGVINDCAEALLQNLRDKARRKEDVDIKRNIGAFTMDVICSTAFGIRVDSHSDPNNPIVLEASKLFTNESIRFLLPIACKWLLRLVLETKSWFFGRRSLLTSIRFFEH</sequence>
<comment type="similarity">
    <text evidence="2">Belongs to the cytochrome P450 family.</text>
</comment>
<dbReference type="EMBL" id="CP092883">
    <property type="protein sequence ID" value="UYV81946.1"/>
    <property type="molecule type" value="Genomic_DNA"/>
</dbReference>
<gene>
    <name evidence="8" type="ORF">LAZ67_21000213</name>
</gene>
<accession>A0ABY6LNN3</accession>
<dbReference type="Gene3D" id="1.10.630.10">
    <property type="entry name" value="Cytochrome P450"/>
    <property type="match status" value="1"/>
</dbReference>
<evidence type="ECO:0000256" key="5">
    <source>
        <dbReference type="ARBA" id="ARBA00023002"/>
    </source>
</evidence>
<dbReference type="Pfam" id="PF00067">
    <property type="entry name" value="p450"/>
    <property type="match status" value="1"/>
</dbReference>